<keyword evidence="1" id="KW-0812">Transmembrane</keyword>
<protein>
    <submittedName>
        <fullName evidence="2">Uncharacterized protein</fullName>
    </submittedName>
</protein>
<evidence type="ECO:0000256" key="1">
    <source>
        <dbReference type="SAM" id="Phobius"/>
    </source>
</evidence>
<sequence length="94" mass="11178">MCMTPYSIIAARSNYVVRNYQPFQNEEKPLNVISSDEIKLDNKLVNNSFDFEKQQFQPNLPKPNRNPLMLIQLIVLVSVQFVIFFNWDNIVRWN</sequence>
<keyword evidence="1" id="KW-1133">Transmembrane helix</keyword>
<name>G3AQU8_SPAPN</name>
<evidence type="ECO:0000313" key="2">
    <source>
        <dbReference type="EMBL" id="EGW31645.1"/>
    </source>
</evidence>
<dbReference type="HOGENOM" id="CLU_2387569_0_0_1"/>
<dbReference type="RefSeq" id="XP_007376423.1">
    <property type="nucleotide sequence ID" value="XM_007376361.1"/>
</dbReference>
<feature type="transmembrane region" description="Helical" evidence="1">
    <location>
        <begin position="68"/>
        <end position="87"/>
    </location>
</feature>
<reference evidence="2 3" key="1">
    <citation type="journal article" date="2011" name="Proc. Natl. Acad. Sci. U.S.A.">
        <title>Comparative genomics of xylose-fermenting fungi for enhanced biofuel production.</title>
        <authorList>
            <person name="Wohlbach D.J."/>
            <person name="Kuo A."/>
            <person name="Sato T.K."/>
            <person name="Potts K.M."/>
            <person name="Salamov A.A."/>
            <person name="LaButti K.M."/>
            <person name="Sun H."/>
            <person name="Clum A."/>
            <person name="Pangilinan J.L."/>
            <person name="Lindquist E.A."/>
            <person name="Lucas S."/>
            <person name="Lapidus A."/>
            <person name="Jin M."/>
            <person name="Gunawan C."/>
            <person name="Balan V."/>
            <person name="Dale B.E."/>
            <person name="Jeffries T.W."/>
            <person name="Zinkel R."/>
            <person name="Barry K.W."/>
            <person name="Grigoriev I.V."/>
            <person name="Gasch A.P."/>
        </authorList>
    </citation>
    <scope>NUCLEOTIDE SEQUENCE [LARGE SCALE GENOMIC DNA]</scope>
    <source>
        <strain evidence="3">NRRL Y-27907 / 11-Y1</strain>
    </source>
</reference>
<dbReference type="EMBL" id="GL996503">
    <property type="protein sequence ID" value="EGW31645.1"/>
    <property type="molecule type" value="Genomic_DNA"/>
</dbReference>
<proteinExistence type="predicted"/>
<dbReference type="GeneID" id="18874234"/>
<dbReference type="AlphaFoldDB" id="G3AQU8"/>
<dbReference type="Proteomes" id="UP000000709">
    <property type="component" value="Unassembled WGS sequence"/>
</dbReference>
<dbReference type="KEGG" id="spaa:SPAPADRAFT_62257"/>
<dbReference type="InParanoid" id="G3AQU8"/>
<accession>G3AQU8</accession>
<keyword evidence="3" id="KW-1185">Reference proteome</keyword>
<gene>
    <name evidence="2" type="ORF">SPAPADRAFT_62257</name>
</gene>
<evidence type="ECO:0000313" key="3">
    <source>
        <dbReference type="Proteomes" id="UP000000709"/>
    </source>
</evidence>
<organism evidence="3">
    <name type="scientific">Spathaspora passalidarum (strain NRRL Y-27907 / 11-Y1)</name>
    <dbReference type="NCBI Taxonomy" id="619300"/>
    <lineage>
        <taxon>Eukaryota</taxon>
        <taxon>Fungi</taxon>
        <taxon>Dikarya</taxon>
        <taxon>Ascomycota</taxon>
        <taxon>Saccharomycotina</taxon>
        <taxon>Pichiomycetes</taxon>
        <taxon>Debaryomycetaceae</taxon>
        <taxon>Spathaspora</taxon>
    </lineage>
</organism>
<keyword evidence="1" id="KW-0472">Membrane</keyword>